<dbReference type="RefSeq" id="WP_326593808.1">
    <property type="nucleotide sequence ID" value="NZ_CP109114.1"/>
</dbReference>
<keyword evidence="6" id="KW-1185">Reference proteome</keyword>
<dbReference type="PANTHER" id="PTHR37813">
    <property type="entry name" value="FELS-2 PROPHAGE PROTEIN"/>
    <property type="match status" value="1"/>
</dbReference>
<feature type="transmembrane region" description="Helical" evidence="3">
    <location>
        <begin position="586"/>
        <end position="607"/>
    </location>
</feature>
<evidence type="ECO:0000256" key="1">
    <source>
        <dbReference type="ARBA" id="ARBA00022612"/>
    </source>
</evidence>
<feature type="domain" description="Phage tail tape measure protein" evidence="4">
    <location>
        <begin position="93"/>
        <end position="295"/>
    </location>
</feature>
<dbReference type="InterPro" id="IPR038765">
    <property type="entry name" value="Papain-like_cys_pep_sf"/>
</dbReference>
<evidence type="ECO:0000256" key="2">
    <source>
        <dbReference type="SAM" id="MobiDB-lite"/>
    </source>
</evidence>
<reference evidence="5 6" key="1">
    <citation type="submission" date="2022-10" db="EMBL/GenBank/DDBJ databases">
        <title>The complete genomes of actinobacterial strains from the NBC collection.</title>
        <authorList>
            <person name="Joergensen T.S."/>
            <person name="Alvarez Arevalo M."/>
            <person name="Sterndorff E.B."/>
            <person name="Faurdal D."/>
            <person name="Vuksanovic O."/>
            <person name="Mourched A.-S."/>
            <person name="Charusanti P."/>
            <person name="Shaw S."/>
            <person name="Blin K."/>
            <person name="Weber T."/>
        </authorList>
    </citation>
    <scope>NUCLEOTIDE SEQUENCE [LARGE SCALE GENOMIC DNA]</scope>
    <source>
        <strain evidence="5 6">NBC 01769</strain>
    </source>
</reference>
<gene>
    <name evidence="5" type="ORF">OIE64_20035</name>
</gene>
<accession>A0ABZ1G892</accession>
<name>A0ABZ1G892_9ACTN</name>
<feature type="transmembrane region" description="Helical" evidence="3">
    <location>
        <begin position="473"/>
        <end position="492"/>
    </location>
</feature>
<evidence type="ECO:0000259" key="4">
    <source>
        <dbReference type="Pfam" id="PF10145"/>
    </source>
</evidence>
<evidence type="ECO:0000313" key="5">
    <source>
        <dbReference type="EMBL" id="WSC14898.1"/>
    </source>
</evidence>
<feature type="region of interest" description="Disordered" evidence="2">
    <location>
        <begin position="1"/>
        <end position="29"/>
    </location>
</feature>
<keyword evidence="1" id="KW-1188">Viral release from host cell</keyword>
<organism evidence="5 6">
    <name type="scientific">Streptomyces brevispora</name>
    <dbReference type="NCBI Taxonomy" id="887462"/>
    <lineage>
        <taxon>Bacteria</taxon>
        <taxon>Bacillati</taxon>
        <taxon>Actinomycetota</taxon>
        <taxon>Actinomycetes</taxon>
        <taxon>Kitasatosporales</taxon>
        <taxon>Streptomycetaceae</taxon>
        <taxon>Streptomyces</taxon>
    </lineage>
</organism>
<dbReference type="SUPFAM" id="SSF54001">
    <property type="entry name" value="Cysteine proteinases"/>
    <property type="match status" value="1"/>
</dbReference>
<dbReference type="EMBL" id="CP109114">
    <property type="protein sequence ID" value="WSC14898.1"/>
    <property type="molecule type" value="Genomic_DNA"/>
</dbReference>
<evidence type="ECO:0000313" key="6">
    <source>
        <dbReference type="Proteomes" id="UP001330827"/>
    </source>
</evidence>
<dbReference type="PANTHER" id="PTHR37813:SF1">
    <property type="entry name" value="FELS-2 PROPHAGE PROTEIN"/>
    <property type="match status" value="1"/>
</dbReference>
<dbReference type="Proteomes" id="UP001330827">
    <property type="component" value="Chromosome"/>
</dbReference>
<dbReference type="Gene3D" id="3.90.1720.10">
    <property type="entry name" value="endopeptidase domain like (from Nostoc punctiforme)"/>
    <property type="match status" value="1"/>
</dbReference>
<keyword evidence="3" id="KW-0812">Transmembrane</keyword>
<feature type="transmembrane region" description="Helical" evidence="3">
    <location>
        <begin position="524"/>
        <end position="543"/>
    </location>
</feature>
<feature type="transmembrane region" description="Helical" evidence="3">
    <location>
        <begin position="614"/>
        <end position="633"/>
    </location>
</feature>
<keyword evidence="3" id="KW-1133">Transmembrane helix</keyword>
<dbReference type="InterPro" id="IPR010090">
    <property type="entry name" value="Phage_tape_meas"/>
</dbReference>
<evidence type="ECO:0000256" key="3">
    <source>
        <dbReference type="SAM" id="Phobius"/>
    </source>
</evidence>
<dbReference type="Pfam" id="PF10145">
    <property type="entry name" value="PhageMin_Tail"/>
    <property type="match status" value="1"/>
</dbReference>
<protein>
    <submittedName>
        <fullName evidence="5">Phage tail tape measure protein</fullName>
    </submittedName>
</protein>
<feature type="transmembrane region" description="Helical" evidence="3">
    <location>
        <begin position="550"/>
        <end position="574"/>
    </location>
</feature>
<feature type="transmembrane region" description="Helical" evidence="3">
    <location>
        <begin position="411"/>
        <end position="436"/>
    </location>
</feature>
<proteinExistence type="predicted"/>
<keyword evidence="3" id="KW-0472">Membrane</keyword>
<sequence>MSRFGQQLDREIGEPVARASNRAGTQGGESLMSTMKAKVLVGAAAVGAAAGAVLVKGLETSMEKQKATGKLKAQLGLSVQDAKRAGQAAGKLYGDTVAESVDEAAAAVRATMSAGLAPPKATTKQLAQISTKVQDLQTLFEVDLGQAANAAGQAVKNGLAKSGGEALDVMYRGFQIMGPRADDLADTFNEYSTIFRSLGLDMKTTTGILSQGMKAGARDTDVVADALKEFQIRTTDGSTTSAEGFKLLGMNAEKATKVFAKGGKGAANGLQLVLDKLRNLKDPVDRNAAAVALFGTKAEDMGQALFKLDPSKAVKDLGKVGGAAKRAGDDLRSSAGVPFEQFKRRALMAIGDVAAKYVLPRLMKFGRYLNSDVLPVVRKVGGFVSTNVVPAVKSFGSALASGARWVREYGVWFTPLIAGVGTLATLLYAGAAAAAVNTAATATWASVTGAATVVTNAFKAAQMALRVVWLSNPIFLVIAGVIALGVALVVAYKKSETFRAIVQGAWAGIKAGWTALWEQGLKPGFGYLMTGLSAIGTAASWLWTTVLKPVFGWIAVGAKILATVMYITLVMPIMFGVKTLGAGFSWLWTAAIKPVLGWIAAGAKWLWTAAIKPAFAAIMASVRAVGAAGTWLWKNALSPVFGWIGSGARILWGGLKTQFGYVKAGLSALGAAGTWLWKNALSPAFKGIGAVASWLYTKGIKPPIDKAKELAKSLGEAFKSGADAVGKAFKSIQDKAKKPITYVIDTVYNKGIRGVWNTVAGKFGAPTLPAFKGFARGGVLPGQSSYRDGDDQLVPMRRGEGVAVSEAMRDPYERSRLLAVNKAAMQGRSLSPFQGEGFSKGGIFGWVKNTASKGVDLAASGVDWLKDGVKASAVAGLTAVVKPLINKISGSASAYREMISGIPTRMIKEIVGYSGKADSEMEKAGIGGAGFKGALAWARTQAGKAYQWGGNGNPSWDCSGFVSAIESVIRGQKPHRRWATGSFSGEQAPSGWVRGAKSPYMIGITNAGVGHTAGTINGVNVESRGGDGVVVGSRARSYMDPLFTDRYGLRGFADGGRPRRGELAWVGERGPELLRFGGGDTEVYDHQRSMRMAAGLGPVRGFAKGTKVKATVKKPSRIATDLVNFKDSLTGTATQIAAAAKKLTTDLTAAGKAGKTLAKATTAASTKLQTMAKQRDAVSARIKEAKSYAADKAGSMADFLGLSNFGDAASVGDLISGLKGRQDTAKGFQAQLAKVQKRGGSKDLIAQLVEMGPDSPLAGLVAGSNGADFKQINTLVKSGGSLSKAYGNGLADLMFDAGKDASKGFLAGLLGQEKAIQQAMTKLGAGAIKAVRSKKGIDAHSPSRKGAAAGADVGAGVVAGMAAMLPGVESQAERMAAAAVPRAAVVPVTSTRPGAQQDGALQRGDTVVLRIGESEFEAVVDRRVDSGLATVRRTLRAGNK</sequence>